<evidence type="ECO:0000256" key="14">
    <source>
        <dbReference type="RuleBase" id="RU003345"/>
    </source>
</evidence>
<comment type="similarity">
    <text evidence="2 9">In the N-terminal section; belongs to the GART family.</text>
</comment>
<dbReference type="InterPro" id="IPR011034">
    <property type="entry name" value="Formyl_transferase-like_C_sf"/>
</dbReference>
<dbReference type="InterPro" id="IPR016162">
    <property type="entry name" value="Ald_DH_N"/>
</dbReference>
<dbReference type="CDD" id="cd08703">
    <property type="entry name" value="FDH_Hydrolase_C"/>
    <property type="match status" value="1"/>
</dbReference>
<evidence type="ECO:0000256" key="3">
    <source>
        <dbReference type="ARBA" id="ARBA00022450"/>
    </source>
</evidence>
<evidence type="ECO:0000256" key="11">
    <source>
        <dbReference type="PIRSR" id="PIRSR036489-3"/>
    </source>
</evidence>
<evidence type="ECO:0000256" key="10">
    <source>
        <dbReference type="PIRSR" id="PIRSR036489-2"/>
    </source>
</evidence>
<comment type="similarity">
    <text evidence="1 9">In the C-terminal section; belongs to the aldehyde dehydrogenase family. ALDH1L subfamily.</text>
</comment>
<evidence type="ECO:0000259" key="15">
    <source>
        <dbReference type="PROSITE" id="PS50075"/>
    </source>
</evidence>
<dbReference type="GO" id="GO:0005737">
    <property type="term" value="C:cytoplasm"/>
    <property type="evidence" value="ECO:0007669"/>
    <property type="project" value="InterPro"/>
</dbReference>
<dbReference type="PANTHER" id="PTHR11699">
    <property type="entry name" value="ALDEHYDE DEHYDROGENASE-RELATED"/>
    <property type="match status" value="1"/>
</dbReference>
<reference evidence="17" key="1">
    <citation type="submission" date="2012-01" db="EMBL/GenBank/DDBJ databases">
        <title>The Genome Sequence of Oreochromis niloticus (Nile Tilapia).</title>
        <authorList>
            <consortium name="Broad Institute Genome Assembly Team"/>
            <consortium name="Broad Institute Sequencing Platform"/>
            <person name="Di Palma F."/>
            <person name="Johnson J."/>
            <person name="Lander E.S."/>
            <person name="Lindblad-Toh K."/>
        </authorList>
    </citation>
    <scope>NUCLEOTIDE SEQUENCE [LARGE SCALE GENOMIC DNA]</scope>
</reference>
<evidence type="ECO:0000313" key="17">
    <source>
        <dbReference type="Proteomes" id="UP000005207"/>
    </source>
</evidence>
<evidence type="ECO:0000256" key="13">
    <source>
        <dbReference type="PROSITE-ProRule" id="PRU10007"/>
    </source>
</evidence>
<dbReference type="Gene3D" id="3.40.50.170">
    <property type="entry name" value="Formyl transferase, N-terminal domain"/>
    <property type="match status" value="1"/>
</dbReference>
<dbReference type="PROSITE" id="PS00070">
    <property type="entry name" value="ALDEHYDE_DEHYDR_CYS"/>
    <property type="match status" value="1"/>
</dbReference>
<organism evidence="16 17">
    <name type="scientific">Oreochromis niloticus</name>
    <name type="common">Nile tilapia</name>
    <name type="synonym">Tilapia nilotica</name>
    <dbReference type="NCBI Taxonomy" id="8128"/>
    <lineage>
        <taxon>Eukaryota</taxon>
        <taxon>Metazoa</taxon>
        <taxon>Chordata</taxon>
        <taxon>Craniata</taxon>
        <taxon>Vertebrata</taxon>
        <taxon>Euteleostomi</taxon>
        <taxon>Actinopterygii</taxon>
        <taxon>Neopterygii</taxon>
        <taxon>Teleostei</taxon>
        <taxon>Neoteleostei</taxon>
        <taxon>Acanthomorphata</taxon>
        <taxon>Ovalentaria</taxon>
        <taxon>Cichlomorphae</taxon>
        <taxon>Cichliformes</taxon>
        <taxon>Cichlidae</taxon>
        <taxon>African cichlids</taxon>
        <taxon>Pseudocrenilabrinae</taxon>
        <taxon>Oreochromini</taxon>
        <taxon>Oreochromis</taxon>
    </lineage>
</organism>
<feature type="binding site" evidence="11">
    <location>
        <begin position="563"/>
        <end position="565"/>
    </location>
    <ligand>
        <name>NADP(+)</name>
        <dbReference type="ChEBI" id="CHEBI:58349"/>
    </ligand>
</feature>
<feature type="binding site" evidence="11">
    <location>
        <begin position="796"/>
        <end position="798"/>
    </location>
    <ligand>
        <name>NADP(+)</name>
        <dbReference type="ChEBI" id="CHEBI:58349"/>
    </ligand>
</feature>
<dbReference type="PROSITE" id="PS00687">
    <property type="entry name" value="ALDEHYDE_DEHYDR_GLU"/>
    <property type="match status" value="1"/>
</dbReference>
<gene>
    <name evidence="16" type="primary">ALDH1L2</name>
    <name evidence="16" type="synonym">aldh1l2</name>
</gene>
<dbReference type="Pfam" id="PF00171">
    <property type="entry name" value="Aldedh"/>
    <property type="match status" value="1"/>
</dbReference>
<evidence type="ECO:0000256" key="12">
    <source>
        <dbReference type="PIRSR" id="PIRSR036489-4"/>
    </source>
</evidence>
<evidence type="ECO:0000256" key="6">
    <source>
        <dbReference type="ARBA" id="ARBA00022857"/>
    </source>
</evidence>
<dbReference type="InterPro" id="IPR037022">
    <property type="entry name" value="Formyl_trans_C_sf"/>
</dbReference>
<feature type="site" description="Essential for catalytic activity" evidence="12">
    <location>
        <position position="140"/>
    </location>
</feature>
<feature type="binding site" evidence="11">
    <location>
        <position position="749"/>
    </location>
    <ligand>
        <name>NADP(+)</name>
        <dbReference type="ChEBI" id="CHEBI:58349"/>
    </ligand>
</feature>
<dbReference type="PIRSF" id="PIRSF036489">
    <property type="entry name" value="10-FTHFDH"/>
    <property type="match status" value="1"/>
</dbReference>
<dbReference type="Gene3D" id="3.40.605.10">
    <property type="entry name" value="Aldehyde Dehydrogenase, Chain A, domain 1"/>
    <property type="match status" value="1"/>
</dbReference>
<dbReference type="SUPFAM" id="SSF53328">
    <property type="entry name" value="Formyltransferase"/>
    <property type="match status" value="1"/>
</dbReference>
<dbReference type="Gene3D" id="3.10.25.10">
    <property type="entry name" value="Formyl transferase, C-terminal domain"/>
    <property type="match status" value="1"/>
</dbReference>
<reference evidence="16" key="2">
    <citation type="submission" date="2025-08" db="UniProtKB">
        <authorList>
            <consortium name="Ensembl"/>
        </authorList>
    </citation>
    <scope>IDENTIFICATION</scope>
</reference>
<evidence type="ECO:0000256" key="9">
    <source>
        <dbReference type="PIRNR" id="PIRNR036489"/>
    </source>
</evidence>
<keyword evidence="3" id="KW-0596">Phosphopantetheine</keyword>
<dbReference type="Ensembl" id="ENSONIT00000085742.1">
    <property type="protein sequence ID" value="ENSONIP00000049418.1"/>
    <property type="gene ID" value="ENSONIG00000011995.2"/>
</dbReference>
<keyword evidence="17" id="KW-1185">Reference proteome</keyword>
<evidence type="ECO:0000256" key="5">
    <source>
        <dbReference type="ARBA" id="ARBA00022563"/>
    </source>
</evidence>
<name>A0A669CRL6_ORENI</name>
<evidence type="ECO:0000256" key="7">
    <source>
        <dbReference type="ARBA" id="ARBA00023002"/>
    </source>
</evidence>
<feature type="domain" description="Carrier" evidence="15">
    <location>
        <begin position="310"/>
        <end position="387"/>
    </location>
</feature>
<sequence length="894" mass="98426">MSNILSVKLKLVYCLLPLQHHYQNKLKLAIIGQSLFGQEVYSNLRKQGHKVVGVFTVPDKDGKADPLGKFPVRSQGFSDMSDTKLSTLLSSCLPTFICSINNCLMTQLLLFVSLLYVTRTLIHGDKKAGFTVFWADDGLDTGPILLQRECDVEPNDTVDTLYNRFLFPEGIKAMVESVQLIADGKAPRIPQPEEGASYEGIQKKSNAKPAEAIHNWIRGHDKVPGAWTVIDGQSVTLYGSSMLGGSVPEGQPLDIEGASQAARVTKNGLILYGTDGKALLVKNLQFEDGKMIPASKYFSSGESASVELTDDEKTMAEEIRNIWKGILSNVPAIEDTTDFFKSGAASMDVVRLVEEVKQKCAGVQLQNEDVYMATTFQDFIQMFVRKLRGEDQEEELVVDYATKDINNMTVKMPYQCFINGKFEDSENGKTYDSISPSDGSVICKVSYASVGDVDRAVAAAKEAYENGPWGKMNPRDRGSLLYRLADLMEEHQEELATIESIDSGAVYTLALKTHVGMSIQTFRYFAGWCDKIQSLWGKSSAFTHLNLIILKLFSCHSVCAIVIPWNYPLMMLAWKSAACLAAGNTLVLKPAQVTPLTALKFAELSVKAGIPKGVINILPGSGGMVGQRLSEHPDIRKLGFTGSTPIGKQIMKSCAVSNLKKVSLELGGKSPLLIFSDCDMDKAVRMGMSSVYFNKGENCIAAGRLFVEESIHDEFIHRVVEEIKKMKIGDPLDRSTDHGPQNHKAHLDKLLEYCEIGVKEGATLVYGGKRVDRPGFFMEPTVFTDVEDHMFIAKEESFGPVMVVSKFKDGDVDGVLQRANDTEYGLASGVFTRDINKAMYVSERLEAGTVFVNTYNKTDVASPFGGFKQSGFGKDLGEDALMEYLKTKAVTVEY</sequence>
<dbReference type="CDD" id="cd07140">
    <property type="entry name" value="ALDH_F1L_FTFDH"/>
    <property type="match status" value="1"/>
</dbReference>
<dbReference type="GO" id="GO:0016155">
    <property type="term" value="F:formyltetrahydrofolate dehydrogenase activity"/>
    <property type="evidence" value="ECO:0007669"/>
    <property type="project" value="UniProtKB-UniRule"/>
</dbReference>
<dbReference type="PROSITE" id="PS50075">
    <property type="entry name" value="CARRIER"/>
    <property type="match status" value="1"/>
</dbReference>
<dbReference type="SUPFAM" id="SSF50486">
    <property type="entry name" value="FMT C-terminal domain-like"/>
    <property type="match status" value="1"/>
</dbReference>
<keyword evidence="6 9" id="KW-0521">NADP</keyword>
<evidence type="ECO:0000313" key="16">
    <source>
        <dbReference type="Ensembl" id="ENSONIP00000049418.1"/>
    </source>
</evidence>
<dbReference type="InterPro" id="IPR016163">
    <property type="entry name" value="Ald_DH_C"/>
</dbReference>
<evidence type="ECO:0000256" key="2">
    <source>
        <dbReference type="ARBA" id="ARBA00010978"/>
    </source>
</evidence>
<dbReference type="FunFam" id="1.10.1200.10:FF:000002">
    <property type="entry name" value="10-formyltetrahydrofolate dehydrogenase"/>
    <property type="match status" value="1"/>
</dbReference>
<comment type="similarity">
    <text evidence="14">Belongs to the aldehyde dehydrogenase family.</text>
</comment>
<dbReference type="SUPFAM" id="SSF53720">
    <property type="entry name" value="ALDH-like"/>
    <property type="match status" value="1"/>
</dbReference>
<evidence type="ECO:0000256" key="1">
    <source>
        <dbReference type="ARBA" id="ARBA00007995"/>
    </source>
</evidence>
<dbReference type="FunFam" id="3.40.605.10:FF:000001">
    <property type="entry name" value="Aldehyde dehydrogenase 1"/>
    <property type="match status" value="1"/>
</dbReference>
<comment type="catalytic activity">
    <reaction evidence="8">
        <text>(6R)-10-formyltetrahydrofolate + NADP(+) + H2O = (6S)-5,6,7,8-tetrahydrofolate + CO2 + NADPH + H(+)</text>
        <dbReference type="Rhea" id="RHEA:10180"/>
        <dbReference type="ChEBI" id="CHEBI:15377"/>
        <dbReference type="ChEBI" id="CHEBI:15378"/>
        <dbReference type="ChEBI" id="CHEBI:16526"/>
        <dbReference type="ChEBI" id="CHEBI:57453"/>
        <dbReference type="ChEBI" id="CHEBI:57783"/>
        <dbReference type="ChEBI" id="CHEBI:58349"/>
        <dbReference type="ChEBI" id="CHEBI:195366"/>
        <dbReference type="EC" id="1.5.1.6"/>
    </reaction>
    <physiologicalReaction direction="left-to-right" evidence="8">
        <dbReference type="Rhea" id="RHEA:10181"/>
    </physiologicalReaction>
</comment>
<dbReference type="InterPro" id="IPR009081">
    <property type="entry name" value="PP-bd_ACP"/>
</dbReference>
<dbReference type="InterPro" id="IPR016160">
    <property type="entry name" value="Ald_DH_CS_CYS"/>
</dbReference>
<dbReference type="Pfam" id="PF00550">
    <property type="entry name" value="PP-binding"/>
    <property type="match status" value="1"/>
</dbReference>
<dbReference type="InterPro" id="IPR029510">
    <property type="entry name" value="Ald_DH_CS_GLU"/>
</dbReference>
<dbReference type="Pfam" id="PF02911">
    <property type="entry name" value="Formyl_trans_C"/>
    <property type="match status" value="1"/>
</dbReference>
<dbReference type="InterPro" id="IPR011407">
    <property type="entry name" value="10_FTHF_DH"/>
</dbReference>
<reference evidence="16" key="3">
    <citation type="submission" date="2025-09" db="UniProtKB">
        <authorList>
            <consortium name="Ensembl"/>
        </authorList>
    </citation>
    <scope>IDENTIFICATION</scope>
</reference>
<dbReference type="GO" id="GO:0016620">
    <property type="term" value="F:oxidoreductase activity, acting on the aldehyde or oxo group of donors, NAD or NADP as acceptor"/>
    <property type="evidence" value="ECO:0007669"/>
    <property type="project" value="InterPro"/>
</dbReference>
<dbReference type="EC" id="1.5.1.6" evidence="9"/>
<dbReference type="InterPro" id="IPR002376">
    <property type="entry name" value="Formyl_transf_N"/>
</dbReference>
<dbReference type="InterPro" id="IPR001555">
    <property type="entry name" value="GART_AS"/>
</dbReference>
<dbReference type="InterPro" id="IPR015590">
    <property type="entry name" value="Aldehyde_DH_dom"/>
</dbReference>
<evidence type="ECO:0000256" key="8">
    <source>
        <dbReference type="ARBA" id="ARBA00048239"/>
    </source>
</evidence>
<dbReference type="GO" id="GO:0006730">
    <property type="term" value="P:one-carbon metabolic process"/>
    <property type="evidence" value="ECO:0007669"/>
    <property type="project" value="UniProtKB-KW"/>
</dbReference>
<dbReference type="Proteomes" id="UP000005207">
    <property type="component" value="Linkage group LG17"/>
</dbReference>
<dbReference type="AlphaFoldDB" id="A0A669CRL6"/>
<feature type="binding site" evidence="10">
    <location>
        <position position="140"/>
    </location>
    <ligand>
        <name>(6R)-10-formyltetrahydrofolate</name>
        <dbReference type="ChEBI" id="CHEBI:195366"/>
    </ligand>
</feature>
<dbReference type="FunFam" id="3.40.605.10:FF:000026">
    <property type="entry name" value="Aldehyde dehydrogenase, putative"/>
    <property type="match status" value="1"/>
</dbReference>
<keyword evidence="7 9" id="KW-0560">Oxidoreductase</keyword>
<accession>A0A669CRL6</accession>
<dbReference type="FunFam" id="3.40.309.10:FF:000008">
    <property type="entry name" value="Cytosolic 10-formyltetrahydrofolate dehydrogenase"/>
    <property type="match status" value="1"/>
</dbReference>
<feature type="binding site" evidence="11">
    <location>
        <begin position="622"/>
        <end position="627"/>
    </location>
    <ligand>
        <name>NADP(+)</name>
        <dbReference type="ChEBI" id="CHEBI:58349"/>
    </ligand>
</feature>
<feature type="binding site" evidence="11">
    <location>
        <begin position="642"/>
        <end position="643"/>
    </location>
    <ligand>
        <name>NADP(+)</name>
        <dbReference type="ChEBI" id="CHEBI:58349"/>
    </ligand>
</feature>
<feature type="active site" evidence="13">
    <location>
        <position position="665"/>
    </location>
</feature>
<dbReference type="InterPro" id="IPR016161">
    <property type="entry name" value="Ald_DH/histidinol_DH"/>
</dbReference>
<dbReference type="Pfam" id="PF00551">
    <property type="entry name" value="Formyl_trans_N"/>
    <property type="match status" value="1"/>
</dbReference>
<feature type="binding site" evidence="11">
    <location>
        <begin position="589"/>
        <end position="592"/>
    </location>
    <ligand>
        <name>NADP(+)</name>
        <dbReference type="ChEBI" id="CHEBI:58349"/>
    </ligand>
</feature>
<dbReference type="Gene3D" id="1.10.1200.10">
    <property type="entry name" value="ACP-like"/>
    <property type="match status" value="1"/>
</dbReference>
<dbReference type="GeneTree" id="ENSGT00940000158018"/>
<proteinExistence type="inferred from homology"/>
<dbReference type="GO" id="GO:0009258">
    <property type="term" value="P:10-formyltetrahydrofolate catabolic process"/>
    <property type="evidence" value="ECO:0007669"/>
    <property type="project" value="UniProtKB-UniRule"/>
</dbReference>
<keyword evidence="4" id="KW-0597">Phosphoprotein</keyword>
<dbReference type="SUPFAM" id="SSF47336">
    <property type="entry name" value="ACP-like"/>
    <property type="match status" value="1"/>
</dbReference>
<dbReference type="Gene3D" id="3.40.309.10">
    <property type="entry name" value="Aldehyde Dehydrogenase, Chain A, domain 2"/>
    <property type="match status" value="1"/>
</dbReference>
<dbReference type="InterPro" id="IPR036736">
    <property type="entry name" value="ACP-like_sf"/>
</dbReference>
<dbReference type="InterPro" id="IPR036477">
    <property type="entry name" value="Formyl_transf_N_sf"/>
</dbReference>
<dbReference type="PROSITE" id="PS00373">
    <property type="entry name" value="GART"/>
    <property type="match status" value="1"/>
</dbReference>
<protein>
    <recommendedName>
        <fullName evidence="9">10-formyltetrahydrofolate dehydrogenase</fullName>
        <ecNumber evidence="9">1.5.1.6</ecNumber>
    </recommendedName>
</protein>
<dbReference type="InterPro" id="IPR005793">
    <property type="entry name" value="Formyl_trans_C"/>
</dbReference>
<keyword evidence="5 9" id="KW-0554">One-carbon metabolism</keyword>
<dbReference type="FunFam" id="3.10.25.10:FF:000002">
    <property type="entry name" value="10-formyltetrahydrofolate dehydrogenase"/>
    <property type="match status" value="1"/>
</dbReference>
<evidence type="ECO:0000256" key="4">
    <source>
        <dbReference type="ARBA" id="ARBA00022553"/>
    </source>
</evidence>